<reference evidence="2" key="1">
    <citation type="journal article" date="2011" name="Nat. Commun.">
        <title>Effector diversification within compartments of the Leptosphaeria maculans genome affected by Repeat-Induced Point mutations.</title>
        <authorList>
            <person name="Rouxel T."/>
            <person name="Grandaubert J."/>
            <person name="Hane J.K."/>
            <person name="Hoede C."/>
            <person name="van de Wouw A.P."/>
            <person name="Couloux A."/>
            <person name="Dominguez V."/>
            <person name="Anthouard V."/>
            <person name="Bally P."/>
            <person name="Bourras S."/>
            <person name="Cozijnsen A.J."/>
            <person name="Ciuffetti L.M."/>
            <person name="Degrave A."/>
            <person name="Dilmaghani A."/>
            <person name="Duret L."/>
            <person name="Fudal I."/>
            <person name="Goodwin S.B."/>
            <person name="Gout L."/>
            <person name="Glaser N."/>
            <person name="Linglin J."/>
            <person name="Kema G.H.J."/>
            <person name="Lapalu N."/>
            <person name="Lawrence C.B."/>
            <person name="May K."/>
            <person name="Meyer M."/>
            <person name="Ollivier B."/>
            <person name="Poulain J."/>
            <person name="Schoch C.L."/>
            <person name="Simon A."/>
            <person name="Spatafora J.W."/>
            <person name="Stachowiak A."/>
            <person name="Turgeon B.G."/>
            <person name="Tyler B.M."/>
            <person name="Vincent D."/>
            <person name="Weissenbach J."/>
            <person name="Amselem J."/>
            <person name="Quesneville H."/>
            <person name="Oliver R.P."/>
            <person name="Wincker P."/>
            <person name="Balesdent M.-H."/>
            <person name="Howlett B.J."/>
        </authorList>
    </citation>
    <scope>NUCLEOTIDE SEQUENCE [LARGE SCALE GENOMIC DNA]</scope>
    <source>
        <strain evidence="2">JN3 / isolate v23.1.3 / race Av1-4-5-6-7-8</strain>
    </source>
</reference>
<evidence type="ECO:0000313" key="1">
    <source>
        <dbReference type="EMBL" id="CBX97548.1"/>
    </source>
</evidence>
<accession>E5A2B3</accession>
<evidence type="ECO:0000313" key="2">
    <source>
        <dbReference type="Proteomes" id="UP000002668"/>
    </source>
</evidence>
<proteinExistence type="predicted"/>
<keyword evidence="2" id="KW-1185">Reference proteome</keyword>
<dbReference type="EMBL" id="FP929132">
    <property type="protein sequence ID" value="CBX97548.1"/>
    <property type="molecule type" value="Genomic_DNA"/>
</dbReference>
<dbReference type="VEuPathDB" id="FungiDB:LEMA_uP089570.1"/>
<dbReference type="InParanoid" id="E5A2B3"/>
<name>E5A2B3_LEPMJ</name>
<gene>
    <name evidence="1" type="ORF">LEMA_uP089570.1</name>
</gene>
<dbReference type="AlphaFoldDB" id="E5A2B3"/>
<protein>
    <submittedName>
        <fullName evidence="1">Predicted protein</fullName>
    </submittedName>
</protein>
<dbReference type="Proteomes" id="UP000002668">
    <property type="component" value="Genome"/>
</dbReference>
<dbReference type="HOGENOM" id="CLU_2961231_0_0_1"/>
<sequence>MKRKQLFETFSVIYQHKTVFLAAKLSAEGQRWLKNVTRGSVSVRAETMANCTTPLLCNW</sequence>
<organism evidence="2">
    <name type="scientific">Leptosphaeria maculans (strain JN3 / isolate v23.1.3 / race Av1-4-5-6-7-8)</name>
    <name type="common">Blackleg fungus</name>
    <name type="synonym">Phoma lingam</name>
    <dbReference type="NCBI Taxonomy" id="985895"/>
    <lineage>
        <taxon>Eukaryota</taxon>
        <taxon>Fungi</taxon>
        <taxon>Dikarya</taxon>
        <taxon>Ascomycota</taxon>
        <taxon>Pezizomycotina</taxon>
        <taxon>Dothideomycetes</taxon>
        <taxon>Pleosporomycetidae</taxon>
        <taxon>Pleosporales</taxon>
        <taxon>Pleosporineae</taxon>
        <taxon>Leptosphaeriaceae</taxon>
        <taxon>Plenodomus</taxon>
        <taxon>Plenodomus lingam/Leptosphaeria maculans species complex</taxon>
    </lineage>
</organism>